<dbReference type="InterPro" id="IPR024395">
    <property type="entry name" value="CLASP_N_dom"/>
</dbReference>
<dbReference type="PANTHER" id="PTHR21567:SF9">
    <property type="entry name" value="CLIP-ASSOCIATING PROTEIN"/>
    <property type="match status" value="1"/>
</dbReference>
<dbReference type="GO" id="GO:0005815">
    <property type="term" value="C:microtubule organizing center"/>
    <property type="evidence" value="ECO:0007669"/>
    <property type="project" value="TreeGrafter"/>
</dbReference>
<dbReference type="VEuPathDB" id="FungiDB:MELLADRAFT_79460"/>
<proteinExistence type="inferred from homology"/>
<feature type="compositionally biased region" description="Basic and acidic residues" evidence="6">
    <location>
        <begin position="715"/>
        <end position="725"/>
    </location>
</feature>
<dbReference type="STRING" id="747676.F4S759"/>
<evidence type="ECO:0000256" key="2">
    <source>
        <dbReference type="ARBA" id="ARBA00009549"/>
    </source>
</evidence>
<dbReference type="InterPro" id="IPR034085">
    <property type="entry name" value="TOG"/>
</dbReference>
<dbReference type="GO" id="GO:0005881">
    <property type="term" value="C:cytoplasmic microtubule"/>
    <property type="evidence" value="ECO:0007669"/>
    <property type="project" value="TreeGrafter"/>
</dbReference>
<feature type="compositionally biased region" description="Polar residues" evidence="6">
    <location>
        <begin position="561"/>
        <end position="573"/>
    </location>
</feature>
<keyword evidence="4" id="KW-0493">Microtubule</keyword>
<dbReference type="KEGG" id="mlr:MELLADRAFT_79460"/>
<evidence type="ECO:0000256" key="6">
    <source>
        <dbReference type="SAM" id="MobiDB-lite"/>
    </source>
</evidence>
<reference evidence="9" key="1">
    <citation type="journal article" date="2011" name="Proc. Natl. Acad. Sci. U.S.A.">
        <title>Obligate biotrophy features unraveled by the genomic analysis of rust fungi.</title>
        <authorList>
            <person name="Duplessis S."/>
            <person name="Cuomo C.A."/>
            <person name="Lin Y.-C."/>
            <person name="Aerts A."/>
            <person name="Tisserant E."/>
            <person name="Veneault-Fourrey C."/>
            <person name="Joly D.L."/>
            <person name="Hacquard S."/>
            <person name="Amselem J."/>
            <person name="Cantarel B.L."/>
            <person name="Chiu R."/>
            <person name="Coutinho P.M."/>
            <person name="Feau N."/>
            <person name="Field M."/>
            <person name="Frey P."/>
            <person name="Gelhaye E."/>
            <person name="Goldberg J."/>
            <person name="Grabherr M.G."/>
            <person name="Kodira C.D."/>
            <person name="Kohler A."/>
            <person name="Kuees U."/>
            <person name="Lindquist E.A."/>
            <person name="Lucas S.M."/>
            <person name="Mago R."/>
            <person name="Mauceli E."/>
            <person name="Morin E."/>
            <person name="Murat C."/>
            <person name="Pangilinan J.L."/>
            <person name="Park R."/>
            <person name="Pearson M."/>
            <person name="Quesneville H."/>
            <person name="Rouhier N."/>
            <person name="Sakthikumar S."/>
            <person name="Salamov A.A."/>
            <person name="Schmutz J."/>
            <person name="Selles B."/>
            <person name="Shapiro H."/>
            <person name="Tanguay P."/>
            <person name="Tuskan G.A."/>
            <person name="Henrissat B."/>
            <person name="Van de Peer Y."/>
            <person name="Rouze P."/>
            <person name="Ellis J.G."/>
            <person name="Dodds P.N."/>
            <person name="Schein J.E."/>
            <person name="Zhong S."/>
            <person name="Hamelin R.C."/>
            <person name="Grigoriev I.V."/>
            <person name="Szabo L.J."/>
            <person name="Martin F."/>
        </authorList>
    </citation>
    <scope>NUCLEOTIDE SEQUENCE [LARGE SCALE GENOMIC DNA]</scope>
    <source>
        <strain evidence="9">98AG31 / pathotype 3-4-7</strain>
    </source>
</reference>
<evidence type="ECO:0000256" key="3">
    <source>
        <dbReference type="ARBA" id="ARBA00022618"/>
    </source>
</evidence>
<feature type="compositionally biased region" description="Low complexity" evidence="6">
    <location>
        <begin position="540"/>
        <end position="559"/>
    </location>
</feature>
<comment type="subcellular location">
    <subcellularLocation>
        <location evidence="1">Cytoplasm</location>
        <location evidence="1">Cytoskeleton</location>
        <location evidence="1">Spindle</location>
    </subcellularLocation>
</comment>
<dbReference type="GO" id="GO:0008017">
    <property type="term" value="F:microtubule binding"/>
    <property type="evidence" value="ECO:0007669"/>
    <property type="project" value="TreeGrafter"/>
</dbReference>
<organism evidence="9">
    <name type="scientific">Melampsora larici-populina (strain 98AG31 / pathotype 3-4-7)</name>
    <name type="common">Poplar leaf rust fungus</name>
    <dbReference type="NCBI Taxonomy" id="747676"/>
    <lineage>
        <taxon>Eukaryota</taxon>
        <taxon>Fungi</taxon>
        <taxon>Dikarya</taxon>
        <taxon>Basidiomycota</taxon>
        <taxon>Pucciniomycotina</taxon>
        <taxon>Pucciniomycetes</taxon>
        <taxon>Pucciniales</taxon>
        <taxon>Melampsoraceae</taxon>
        <taxon>Melampsora</taxon>
    </lineage>
</organism>
<accession>F4S759</accession>
<dbReference type="GO" id="GO:0051301">
    <property type="term" value="P:cell division"/>
    <property type="evidence" value="ECO:0007669"/>
    <property type="project" value="UniProtKB-KW"/>
</dbReference>
<keyword evidence="9" id="KW-1185">Reference proteome</keyword>
<feature type="region of interest" description="Disordered" evidence="6">
    <location>
        <begin position="239"/>
        <end position="259"/>
    </location>
</feature>
<dbReference type="PANTHER" id="PTHR21567">
    <property type="entry name" value="CLASP"/>
    <property type="match status" value="1"/>
</dbReference>
<dbReference type="GO" id="GO:0005876">
    <property type="term" value="C:spindle microtubule"/>
    <property type="evidence" value="ECO:0007669"/>
    <property type="project" value="TreeGrafter"/>
</dbReference>
<dbReference type="SMART" id="SM01349">
    <property type="entry name" value="TOG"/>
    <property type="match status" value="2"/>
</dbReference>
<feature type="compositionally biased region" description="Polar residues" evidence="6">
    <location>
        <begin position="624"/>
        <end position="649"/>
    </location>
</feature>
<dbReference type="HOGENOM" id="CLU_312413_0_0_1"/>
<comment type="similarity">
    <text evidence="2">Belongs to the CLASP family.</text>
</comment>
<keyword evidence="5" id="KW-0131">Cell cycle</keyword>
<feature type="domain" description="TOG" evidence="7">
    <location>
        <begin position="302"/>
        <end position="544"/>
    </location>
</feature>
<keyword evidence="3" id="KW-0132">Cell division</keyword>
<dbReference type="AlphaFoldDB" id="F4S759"/>
<dbReference type="InterPro" id="IPR016024">
    <property type="entry name" value="ARM-type_fold"/>
</dbReference>
<dbReference type="GO" id="GO:0090307">
    <property type="term" value="P:mitotic spindle assembly"/>
    <property type="evidence" value="ECO:0007669"/>
    <property type="project" value="TreeGrafter"/>
</dbReference>
<dbReference type="Pfam" id="PF12348">
    <property type="entry name" value="CLASP_N"/>
    <property type="match status" value="1"/>
</dbReference>
<dbReference type="InParanoid" id="F4S759"/>
<evidence type="ECO:0000256" key="4">
    <source>
        <dbReference type="ARBA" id="ARBA00022701"/>
    </source>
</evidence>
<evidence type="ECO:0000256" key="5">
    <source>
        <dbReference type="ARBA" id="ARBA00022776"/>
    </source>
</evidence>
<evidence type="ECO:0000313" key="9">
    <source>
        <dbReference type="Proteomes" id="UP000001072"/>
    </source>
</evidence>
<dbReference type="OrthoDB" id="46159at2759"/>
<feature type="compositionally biased region" description="Polar residues" evidence="6">
    <location>
        <begin position="239"/>
        <end position="258"/>
    </location>
</feature>
<protein>
    <recommendedName>
        <fullName evidence="7">TOG domain-containing protein</fullName>
    </recommendedName>
</protein>
<dbReference type="GO" id="GO:1990023">
    <property type="term" value="C:mitotic spindle midzone"/>
    <property type="evidence" value="ECO:0007669"/>
    <property type="project" value="TreeGrafter"/>
</dbReference>
<evidence type="ECO:0000313" key="8">
    <source>
        <dbReference type="EMBL" id="EGF99452.1"/>
    </source>
</evidence>
<dbReference type="Gene3D" id="1.25.10.10">
    <property type="entry name" value="Leucine-rich Repeat Variant"/>
    <property type="match status" value="2"/>
</dbReference>
<dbReference type="eggNOG" id="ENOG502QT5T">
    <property type="taxonomic scope" value="Eukaryota"/>
</dbReference>
<dbReference type="GeneID" id="18933275"/>
<gene>
    <name evidence="8" type="ORF">MELLADRAFT_79460</name>
</gene>
<feature type="compositionally biased region" description="Polar residues" evidence="6">
    <location>
        <begin position="582"/>
        <end position="608"/>
    </location>
</feature>
<dbReference type="InterPro" id="IPR011989">
    <property type="entry name" value="ARM-like"/>
</dbReference>
<name>F4S759_MELLP</name>
<dbReference type="RefSeq" id="XP_007417237.1">
    <property type="nucleotide sequence ID" value="XM_007417175.1"/>
</dbReference>
<keyword evidence="5" id="KW-0498">Mitosis</keyword>
<dbReference type="SUPFAM" id="SSF48371">
    <property type="entry name" value="ARM repeat"/>
    <property type="match status" value="2"/>
</dbReference>
<sequence length="1138" mass="125173">MSFVQVEALAAALAGSDNEKKTSSLTGLKDELESIDVLPEYTSLLPLLKTAMDSSNGHVSFGALSCILPMVNNLATHHHQSLLKQIVATLYSPTSGNGVMTLLGDSKQRVRETARAALSAASMAVCEAQLQSHQPPGSNEVLQDLERMVKEHGFANKTARARVQLKAYLPSMISLLEDSDASVRSSASETIITVFQDPSIPPSARADLKNELAKQGIRKSTVDTILPKIFESQNLTTTENTISRAGSLSPPRASSSGIKTADERASIATMTSSTLPPLGVPTSSVTDVGQSSGTIQAVYIASSREMESEFTKMLPPWEGKETEHNWQIREANVNRLRGMIKSNAHLQYTLDFVSGLKSISDGLLKSLASLRTTSAVGACTFLQEASTLGSHFDSLLDLFLPPLLRMAAQTKKLVFSASQNAATSLIQSTSYNTRTLQFLFTSVNEKTVQARTAGISRLQGFIEVHGQSSKGQIESGGGLALIDKSLKKTLADPSPIVRQTAREVYWICSSLWPSMTEALMETLDGPTRKQLEKASNGLLSSTSTSKPSSVPAPRVSVRSMIKSTRSVRTTSGPISVGPIERSTANNTPRKSDSLINTPPLTRTQSHLAKSQGHHPKSPDFLHSKFTSSNTLTGISQVTPPRQAPLNRSTRIPHPVPPPVSSSTSVSPLRKSVSVRSHTSHQMSSKPIQSHKIRALSRQPSCSSDPALPSRPFRGRNKEDENERVGHSKKRANLMQMEEGIVEDAMKAQAEQAESAAHRLLELTEDELIESEPLVPLGPGGVLISTSKERRSNPKMKTSIGLVGTRNEELVGLREMNLAKLSKVNKLEDVTIWKQMFENSPAHLHQNHQTHHLVADLRNRMRDSWWHRQAELTMCGAVSGLSREEIKKLVKELGDLEYDFKAEDYINLSQACVDHGFKVNSELSSFQTQEEQEFWVREKLFDGLFDGLRDRLRQNVSKKSTRDHQLILLRAMILYESHLMVGKETELCTILLETVRSAPSSVMIACEAIGLMWVEQTEPVYGLSCLRSAVEMMKEEEVEEAEEIQKNLSIRLAVICVGEYFGRLPMEIIVEALPKAKELIKEGLMSQDPETRMTSVMSLVIANSILKDEKLIMKILDPLSKSQEALLTYYLTPDQIKPL</sequence>
<evidence type="ECO:0000259" key="7">
    <source>
        <dbReference type="SMART" id="SM01349"/>
    </source>
</evidence>
<dbReference type="EMBL" id="GL883158">
    <property type="protein sequence ID" value="EGF99452.1"/>
    <property type="molecule type" value="Genomic_DNA"/>
</dbReference>
<dbReference type="Proteomes" id="UP000001072">
    <property type="component" value="Unassembled WGS sequence"/>
</dbReference>
<feature type="region of interest" description="Disordered" evidence="6">
    <location>
        <begin position="534"/>
        <end position="727"/>
    </location>
</feature>
<feature type="domain" description="TOG" evidence="7">
    <location>
        <begin position="1"/>
        <end position="221"/>
    </location>
</feature>
<feature type="compositionally biased region" description="Low complexity" evidence="6">
    <location>
        <begin position="660"/>
        <end position="673"/>
    </location>
</feature>
<feature type="compositionally biased region" description="Polar residues" evidence="6">
    <location>
        <begin position="674"/>
        <end position="687"/>
    </location>
</feature>
<evidence type="ECO:0000256" key="1">
    <source>
        <dbReference type="ARBA" id="ARBA00004186"/>
    </source>
</evidence>